<gene>
    <name evidence="2" type="ORF">CR513_44761</name>
</gene>
<accession>A0A371FAQ8</accession>
<reference evidence="2" key="1">
    <citation type="submission" date="2018-05" db="EMBL/GenBank/DDBJ databases">
        <title>Draft genome of Mucuna pruriens seed.</title>
        <authorList>
            <person name="Nnadi N.E."/>
            <person name="Vos R."/>
            <person name="Hasami M.H."/>
            <person name="Devisetty U.K."/>
            <person name="Aguiy J.C."/>
        </authorList>
    </citation>
    <scope>NUCLEOTIDE SEQUENCE [LARGE SCALE GENOMIC DNA]</scope>
    <source>
        <strain evidence="2">JCA_2017</strain>
    </source>
</reference>
<protein>
    <recommendedName>
        <fullName evidence="1">Reverse transcriptase Ty1/copia-type domain-containing protein</fullName>
    </recommendedName>
</protein>
<organism evidence="2 3">
    <name type="scientific">Mucuna pruriens</name>
    <name type="common">Velvet bean</name>
    <name type="synonym">Dolichos pruriens</name>
    <dbReference type="NCBI Taxonomy" id="157652"/>
    <lineage>
        <taxon>Eukaryota</taxon>
        <taxon>Viridiplantae</taxon>
        <taxon>Streptophyta</taxon>
        <taxon>Embryophyta</taxon>
        <taxon>Tracheophyta</taxon>
        <taxon>Spermatophyta</taxon>
        <taxon>Magnoliopsida</taxon>
        <taxon>eudicotyledons</taxon>
        <taxon>Gunneridae</taxon>
        <taxon>Pentapetalae</taxon>
        <taxon>rosids</taxon>
        <taxon>fabids</taxon>
        <taxon>Fabales</taxon>
        <taxon>Fabaceae</taxon>
        <taxon>Papilionoideae</taxon>
        <taxon>50 kb inversion clade</taxon>
        <taxon>NPAAA clade</taxon>
        <taxon>indigoferoid/millettioid clade</taxon>
        <taxon>Phaseoleae</taxon>
        <taxon>Mucuna</taxon>
    </lineage>
</organism>
<dbReference type="STRING" id="157652.A0A371FAQ8"/>
<comment type="caution">
    <text evidence="2">The sequence shown here is derived from an EMBL/GenBank/DDBJ whole genome shotgun (WGS) entry which is preliminary data.</text>
</comment>
<evidence type="ECO:0000313" key="2">
    <source>
        <dbReference type="EMBL" id="RDX75365.1"/>
    </source>
</evidence>
<dbReference type="OrthoDB" id="7473114at2759"/>
<proteinExistence type="predicted"/>
<feature type="non-terminal residue" evidence="2">
    <location>
        <position position="1"/>
    </location>
</feature>
<evidence type="ECO:0000259" key="1">
    <source>
        <dbReference type="Pfam" id="PF07727"/>
    </source>
</evidence>
<keyword evidence="3" id="KW-1185">Reference proteome</keyword>
<dbReference type="EMBL" id="QJKJ01009865">
    <property type="protein sequence ID" value="RDX75365.1"/>
    <property type="molecule type" value="Genomic_DNA"/>
</dbReference>
<feature type="domain" description="Reverse transcriptase Ty1/copia-type" evidence="1">
    <location>
        <begin position="99"/>
        <end position="207"/>
    </location>
</feature>
<dbReference type="InterPro" id="IPR013103">
    <property type="entry name" value="RVT_2"/>
</dbReference>
<feature type="domain" description="Reverse transcriptase Ty1/copia-type" evidence="1">
    <location>
        <begin position="5"/>
        <end position="61"/>
    </location>
</feature>
<dbReference type="Proteomes" id="UP000257109">
    <property type="component" value="Unassembled WGS sequence"/>
</dbReference>
<dbReference type="AlphaFoldDB" id="A0A371FAQ8"/>
<dbReference type="Pfam" id="PF07727">
    <property type="entry name" value="RVT_2"/>
    <property type="match status" value="2"/>
</dbReference>
<sequence>MIEINQTWELVLRPPDRNVIRLKWVFRTKFNPNGSINKHKARLVVTGYSQIFGIDYLDTFALEEIYVEQPKGFMINSQENIVYLLKKALYINGFPYGCHEEIYVEQPKCFMINGQEDKVYLLKKALYNLKQAPRVWYNRINDYLLHLNFQKSLSEATLYVKCVGLDILIISLYETNLALMEKLKQEIKDVFEMTDLSLMTYFLGMKIT</sequence>
<evidence type="ECO:0000313" key="3">
    <source>
        <dbReference type="Proteomes" id="UP000257109"/>
    </source>
</evidence>
<name>A0A371FAQ8_MUCPR</name>